<proteinExistence type="predicted"/>
<comment type="caution">
    <text evidence="1">The sequence shown here is derived from an EMBL/GenBank/DDBJ whole genome shotgun (WGS) entry which is preliminary data.</text>
</comment>
<gene>
    <name evidence="1" type="ORF">MVEN_01992800</name>
</gene>
<keyword evidence="2" id="KW-1185">Reference proteome</keyword>
<organism evidence="1 2">
    <name type="scientific">Mycena venus</name>
    <dbReference type="NCBI Taxonomy" id="2733690"/>
    <lineage>
        <taxon>Eukaryota</taxon>
        <taxon>Fungi</taxon>
        <taxon>Dikarya</taxon>
        <taxon>Basidiomycota</taxon>
        <taxon>Agaricomycotina</taxon>
        <taxon>Agaricomycetes</taxon>
        <taxon>Agaricomycetidae</taxon>
        <taxon>Agaricales</taxon>
        <taxon>Marasmiineae</taxon>
        <taxon>Mycenaceae</taxon>
        <taxon>Mycena</taxon>
    </lineage>
</organism>
<accession>A0A8H6XEP1</accession>
<protein>
    <submittedName>
        <fullName evidence="1">Uncharacterized protein</fullName>
    </submittedName>
</protein>
<evidence type="ECO:0000313" key="2">
    <source>
        <dbReference type="Proteomes" id="UP000620124"/>
    </source>
</evidence>
<reference evidence="1" key="1">
    <citation type="submission" date="2020-05" db="EMBL/GenBank/DDBJ databases">
        <title>Mycena genomes resolve the evolution of fungal bioluminescence.</title>
        <authorList>
            <person name="Tsai I.J."/>
        </authorList>
    </citation>
    <scope>NUCLEOTIDE SEQUENCE</scope>
    <source>
        <strain evidence="1">CCC161011</strain>
    </source>
</reference>
<dbReference type="OrthoDB" id="3006414at2759"/>
<dbReference type="AlphaFoldDB" id="A0A8H6XEP1"/>
<dbReference type="EMBL" id="JACAZI010000020">
    <property type="protein sequence ID" value="KAF7339157.1"/>
    <property type="molecule type" value="Genomic_DNA"/>
</dbReference>
<sequence>MFKAGFTANLDDDEISLEEHPLRKVLEQYSEGWCIERASTLCFYDSRYFFIKFKRPNDNQIMMHWNLPPHMNEKLRELQELAQQPEEKITLKQENQMWLNVFQSRMNNELQMSMMFANQMHRGGLGLLAVATGGTVVETPRYY</sequence>
<name>A0A8H6XEP1_9AGAR</name>
<dbReference type="Proteomes" id="UP000620124">
    <property type="component" value="Unassembled WGS sequence"/>
</dbReference>
<evidence type="ECO:0000313" key="1">
    <source>
        <dbReference type="EMBL" id="KAF7339157.1"/>
    </source>
</evidence>